<dbReference type="InterPro" id="IPR050249">
    <property type="entry name" value="Pseudomonas-type_ThrB"/>
</dbReference>
<reference evidence="3 4" key="1">
    <citation type="submission" date="2023-02" db="EMBL/GenBank/DDBJ databases">
        <title>Dictyobacter halimunensis sp. nov., a new member of the class Ktedonobacteria from forest soil in a geothermal area.</title>
        <authorList>
            <person name="Rachmania M.K."/>
            <person name="Ningsih F."/>
            <person name="Sakai Y."/>
            <person name="Yabe S."/>
            <person name="Yokota A."/>
            <person name="Sjamsuridzal W."/>
        </authorList>
    </citation>
    <scope>NUCLEOTIDE SEQUENCE [LARGE SCALE GENOMIC DNA]</scope>
    <source>
        <strain evidence="3 4">S3.2.2.5</strain>
    </source>
</reference>
<dbReference type="RefSeq" id="WP_338247381.1">
    <property type="nucleotide sequence ID" value="NZ_BSRI01000001.1"/>
</dbReference>
<dbReference type="SUPFAM" id="SSF56112">
    <property type="entry name" value="Protein kinase-like (PK-like)"/>
    <property type="match status" value="1"/>
</dbReference>
<dbReference type="Pfam" id="PF01636">
    <property type="entry name" value="APH"/>
    <property type="match status" value="1"/>
</dbReference>
<dbReference type="InterPro" id="IPR002575">
    <property type="entry name" value="Aminoglycoside_PTrfase"/>
</dbReference>
<dbReference type="PANTHER" id="PTHR21064:SF6">
    <property type="entry name" value="AMINOGLYCOSIDE PHOSPHOTRANSFERASE DOMAIN-CONTAINING PROTEIN"/>
    <property type="match status" value="1"/>
</dbReference>
<comment type="similarity">
    <text evidence="1">Belongs to the pseudomonas-type ThrB family.</text>
</comment>
<comment type="caution">
    <text evidence="3">The sequence shown here is derived from an EMBL/GenBank/DDBJ whole genome shotgun (WGS) entry which is preliminary data.</text>
</comment>
<organism evidence="3 4">
    <name type="scientific">Dictyobacter halimunensis</name>
    <dbReference type="NCBI Taxonomy" id="3026934"/>
    <lineage>
        <taxon>Bacteria</taxon>
        <taxon>Bacillati</taxon>
        <taxon>Chloroflexota</taxon>
        <taxon>Ktedonobacteria</taxon>
        <taxon>Ktedonobacterales</taxon>
        <taxon>Dictyobacteraceae</taxon>
        <taxon>Dictyobacter</taxon>
    </lineage>
</organism>
<evidence type="ECO:0000313" key="4">
    <source>
        <dbReference type="Proteomes" id="UP001344906"/>
    </source>
</evidence>
<evidence type="ECO:0000313" key="3">
    <source>
        <dbReference type="EMBL" id="GLV53671.1"/>
    </source>
</evidence>
<dbReference type="Proteomes" id="UP001344906">
    <property type="component" value="Unassembled WGS sequence"/>
</dbReference>
<gene>
    <name evidence="3" type="ORF">KDH_05230</name>
</gene>
<name>A0ABQ6FHV3_9CHLR</name>
<dbReference type="PANTHER" id="PTHR21064">
    <property type="entry name" value="AMINOGLYCOSIDE PHOSPHOTRANSFERASE DOMAIN-CONTAINING PROTEIN-RELATED"/>
    <property type="match status" value="1"/>
</dbReference>
<accession>A0ABQ6FHV3</accession>
<keyword evidence="4" id="KW-1185">Reference proteome</keyword>
<evidence type="ECO:0000259" key="2">
    <source>
        <dbReference type="Pfam" id="PF01636"/>
    </source>
</evidence>
<sequence length="323" mass="36956">MIGMVDLQEAWNLPPVRATWTPDSGTIHSTVLLKTDHGNYALRAYRYSNEKRWKIEGEHAIIAHVQQHGLPAIAPLPLPNGETILNHDGAFYALFPFAPGQQVPRHKLNTGKAIAMGKTLSQLHQALRDYHPQHARTISFDVDREATVAKIDQIEAAILSQPELDALDKQSLQRLAQRRDRLMVSQPEDISILSALDHQVTHGDYQESNLFFEGDSVSAIIDWDQTLFAPRAWEVIRVFHYVFKFQAQGCCAFLDAYSSIMPLPLVDLEKTATIYAWIREHDLWLYEELYLHRNQRVRVFVAPGRFVPLIHRWEELQPALSSL</sequence>
<evidence type="ECO:0000256" key="1">
    <source>
        <dbReference type="ARBA" id="ARBA00038240"/>
    </source>
</evidence>
<dbReference type="InterPro" id="IPR011009">
    <property type="entry name" value="Kinase-like_dom_sf"/>
</dbReference>
<feature type="domain" description="Aminoglycoside phosphotransferase" evidence="2">
    <location>
        <begin position="23"/>
        <end position="257"/>
    </location>
</feature>
<proteinExistence type="inferred from homology"/>
<dbReference type="Gene3D" id="3.90.1200.10">
    <property type="match status" value="1"/>
</dbReference>
<protein>
    <recommendedName>
        <fullName evidence="2">Aminoglycoside phosphotransferase domain-containing protein</fullName>
    </recommendedName>
</protein>
<dbReference type="Gene3D" id="3.30.200.20">
    <property type="entry name" value="Phosphorylase Kinase, domain 1"/>
    <property type="match status" value="1"/>
</dbReference>
<dbReference type="EMBL" id="BSRI01000001">
    <property type="protein sequence ID" value="GLV53671.1"/>
    <property type="molecule type" value="Genomic_DNA"/>
</dbReference>